<keyword evidence="2" id="KW-1185">Reference proteome</keyword>
<proteinExistence type="predicted"/>
<dbReference type="EMBL" id="CP048409">
    <property type="protein sequence ID" value="QIA06779.1"/>
    <property type="molecule type" value="Genomic_DNA"/>
</dbReference>
<name>A0A6C0R9A9_9BACT</name>
<dbReference type="AlphaFoldDB" id="A0A6C0R9A9"/>
<evidence type="ECO:0000313" key="2">
    <source>
        <dbReference type="Proteomes" id="UP000474630"/>
    </source>
</evidence>
<dbReference type="KEGG" id="drc:G0Q07_03100"/>
<sequence>MKTIISLLFIGIIISVSNAQDKIREKPYYIFFENNIDGMFKKAESNSDSSFYYTPNLNRGFWFGFQPIDEMQIISKQYFYSNHKNELKDIEWIRALIENRQDPLHGKRNIYIVEELGQDSVKLTRTKHFTVIE</sequence>
<protein>
    <submittedName>
        <fullName evidence="1">Uncharacterized protein</fullName>
    </submittedName>
</protein>
<accession>A0A6C0R9A9</accession>
<reference evidence="1 2" key="1">
    <citation type="submission" date="2020-02" db="EMBL/GenBank/DDBJ databases">
        <title>Genome sequencing for Draconibacterium sp. strain M1.</title>
        <authorList>
            <person name="Park S.-J."/>
        </authorList>
    </citation>
    <scope>NUCLEOTIDE SEQUENCE [LARGE SCALE GENOMIC DNA]</scope>
    <source>
        <strain evidence="1 2">M1</strain>
    </source>
</reference>
<evidence type="ECO:0000313" key="1">
    <source>
        <dbReference type="EMBL" id="QIA06779.1"/>
    </source>
</evidence>
<dbReference type="RefSeq" id="WP_163344709.1">
    <property type="nucleotide sequence ID" value="NZ_CP048409.1"/>
</dbReference>
<organism evidence="1 2">
    <name type="scientific">Draconibacterium halophilum</name>
    <dbReference type="NCBI Taxonomy" id="2706887"/>
    <lineage>
        <taxon>Bacteria</taxon>
        <taxon>Pseudomonadati</taxon>
        <taxon>Bacteroidota</taxon>
        <taxon>Bacteroidia</taxon>
        <taxon>Marinilabiliales</taxon>
        <taxon>Prolixibacteraceae</taxon>
        <taxon>Draconibacterium</taxon>
    </lineage>
</organism>
<dbReference type="Proteomes" id="UP000474630">
    <property type="component" value="Chromosome"/>
</dbReference>
<gene>
    <name evidence="1" type="ORF">G0Q07_03100</name>
</gene>